<name>A0A6J4HLQ6_9ACTN</name>
<feature type="non-terminal residue" evidence="2">
    <location>
        <position position="159"/>
    </location>
</feature>
<sequence length="159" mass="18132">EHQHPPDRDHRRLRAPPRADHPGVRRPAREGLPGPHRPRSRRPVARAPQPRDAHRPLRLPHRRLVPLPARQRRQRVRVPRLLPRGATLGAHRPDVHLRGHAGQRVPGAPRPRGSRRRPHPADGHVPGRLLRGPRCLCRQRHGARGPGGLRAPRRAARRL</sequence>
<feature type="region of interest" description="Disordered" evidence="1">
    <location>
        <begin position="1"/>
        <end position="159"/>
    </location>
</feature>
<feature type="compositionally biased region" description="Basic residues" evidence="1">
    <location>
        <begin position="56"/>
        <end position="78"/>
    </location>
</feature>
<evidence type="ECO:0000313" key="2">
    <source>
        <dbReference type="EMBL" id="CAA9226998.1"/>
    </source>
</evidence>
<dbReference type="AlphaFoldDB" id="A0A6J4HLQ6"/>
<feature type="non-terminal residue" evidence="2">
    <location>
        <position position="1"/>
    </location>
</feature>
<feature type="compositionally biased region" description="Basic and acidic residues" evidence="1">
    <location>
        <begin position="1"/>
        <end position="10"/>
    </location>
</feature>
<evidence type="ECO:0000256" key="1">
    <source>
        <dbReference type="SAM" id="MobiDB-lite"/>
    </source>
</evidence>
<protein>
    <submittedName>
        <fullName evidence="2">Ligand-binding SRPBCC domain protein family</fullName>
    </submittedName>
</protein>
<feature type="compositionally biased region" description="Basic and acidic residues" evidence="1">
    <location>
        <begin position="17"/>
        <end position="29"/>
    </location>
</feature>
<reference evidence="2" key="1">
    <citation type="submission" date="2020-02" db="EMBL/GenBank/DDBJ databases">
        <authorList>
            <person name="Meier V. D."/>
        </authorList>
    </citation>
    <scope>NUCLEOTIDE SEQUENCE</scope>
    <source>
        <strain evidence="2">AVDCRST_MAG76</strain>
    </source>
</reference>
<accession>A0A6J4HLQ6</accession>
<proteinExistence type="predicted"/>
<feature type="compositionally biased region" description="Low complexity" evidence="1">
    <location>
        <begin position="126"/>
        <end position="136"/>
    </location>
</feature>
<organism evidence="2">
    <name type="scientific">uncultured Acidimicrobiales bacterium</name>
    <dbReference type="NCBI Taxonomy" id="310071"/>
    <lineage>
        <taxon>Bacteria</taxon>
        <taxon>Bacillati</taxon>
        <taxon>Actinomycetota</taxon>
        <taxon>Acidimicrobiia</taxon>
        <taxon>Acidimicrobiales</taxon>
        <taxon>environmental samples</taxon>
    </lineage>
</organism>
<gene>
    <name evidence="2" type="ORF">AVDCRST_MAG76-982</name>
</gene>
<dbReference type="EMBL" id="CADCSZ010000060">
    <property type="protein sequence ID" value="CAA9226998.1"/>
    <property type="molecule type" value="Genomic_DNA"/>
</dbReference>